<evidence type="ECO:0000256" key="2">
    <source>
        <dbReference type="ARBA" id="ARBA00022643"/>
    </source>
</evidence>
<keyword evidence="2" id="KW-0288">FMN</keyword>
<evidence type="ECO:0000313" key="4">
    <source>
        <dbReference type="EMBL" id="RKD28643.1"/>
    </source>
</evidence>
<dbReference type="Pfam" id="PF03358">
    <property type="entry name" value="FMN_red"/>
    <property type="match status" value="1"/>
</dbReference>
<keyword evidence="5" id="KW-1185">Reference proteome</keyword>
<reference evidence="4 5" key="1">
    <citation type="submission" date="2016-08" db="EMBL/GenBank/DDBJ databases">
        <title>A new outlook on sporulation: Clostridium algidixylanolyticum.</title>
        <authorList>
            <person name="Poppleton D.I."/>
            <person name="Gribaldo S."/>
        </authorList>
    </citation>
    <scope>NUCLEOTIDE SEQUENCE [LARGE SCALE GENOMIC DNA]</scope>
    <source>
        <strain evidence="4 5">SPL73</strain>
    </source>
</reference>
<protein>
    <submittedName>
        <fullName evidence="4">NADPH-dependent FMN reductase</fullName>
    </submittedName>
</protein>
<gene>
    <name evidence="4" type="ORF">BET01_10555</name>
</gene>
<dbReference type="InterPro" id="IPR005025">
    <property type="entry name" value="FMN_Rdtase-like_dom"/>
</dbReference>
<comment type="caution">
    <text evidence="4">The sequence shown here is derived from an EMBL/GenBank/DDBJ whole genome shotgun (WGS) entry which is preliminary data.</text>
</comment>
<proteinExistence type="predicted"/>
<dbReference type="Proteomes" id="UP000284277">
    <property type="component" value="Unassembled WGS sequence"/>
</dbReference>
<dbReference type="SUPFAM" id="SSF52218">
    <property type="entry name" value="Flavoproteins"/>
    <property type="match status" value="1"/>
</dbReference>
<name>A0A419STP4_9FIRM</name>
<evidence type="ECO:0000259" key="3">
    <source>
        <dbReference type="Pfam" id="PF03358"/>
    </source>
</evidence>
<sequence>MNVLLINGSPHKEGCTNRALREVSESLNKEGIKTEILHIGNKAIHGCIACGKCATTGRCIFGDDLVNEILEKVDQIDGLVVGSPVYYASANGSLFSLLDRLFFAGRDFAFKPAAAVVSARRAGTTSTFDALNKYFTISQMPVVSSRYWNMVHGKTPQDVEQDLEGLQVMRILGRNMAWMLKCMEAGKAAGISLPEQEEKMWTNFID</sequence>
<evidence type="ECO:0000256" key="1">
    <source>
        <dbReference type="ARBA" id="ARBA00022630"/>
    </source>
</evidence>
<dbReference type="RefSeq" id="WP_120198604.1">
    <property type="nucleotide sequence ID" value="NZ_MCIA01000034.1"/>
</dbReference>
<dbReference type="InterPro" id="IPR029039">
    <property type="entry name" value="Flavoprotein-like_sf"/>
</dbReference>
<feature type="domain" description="NADPH-dependent FMN reductase-like" evidence="3">
    <location>
        <begin position="1"/>
        <end position="153"/>
    </location>
</feature>
<dbReference type="InterPro" id="IPR051796">
    <property type="entry name" value="ISF_SsuE-like"/>
</dbReference>
<evidence type="ECO:0000313" key="5">
    <source>
        <dbReference type="Proteomes" id="UP000284277"/>
    </source>
</evidence>
<dbReference type="PANTHER" id="PTHR43278">
    <property type="entry name" value="NAD(P)H-DEPENDENT FMN-CONTAINING OXIDOREDUCTASE YWQN-RELATED"/>
    <property type="match status" value="1"/>
</dbReference>
<dbReference type="PANTHER" id="PTHR43278:SF4">
    <property type="entry name" value="NAD(P)H-DEPENDENT FMN-CONTAINING OXIDOREDUCTASE YWQN-RELATED"/>
    <property type="match status" value="1"/>
</dbReference>
<dbReference type="AlphaFoldDB" id="A0A419STP4"/>
<accession>A0A419STP4</accession>
<dbReference type="OrthoDB" id="9790975at2"/>
<keyword evidence="1" id="KW-0285">Flavoprotein</keyword>
<dbReference type="Gene3D" id="3.40.50.360">
    <property type="match status" value="1"/>
</dbReference>
<organism evidence="4 5">
    <name type="scientific">Lacrimispora algidixylanolytica</name>
    <dbReference type="NCBI Taxonomy" id="94868"/>
    <lineage>
        <taxon>Bacteria</taxon>
        <taxon>Bacillati</taxon>
        <taxon>Bacillota</taxon>
        <taxon>Clostridia</taxon>
        <taxon>Lachnospirales</taxon>
        <taxon>Lachnospiraceae</taxon>
        <taxon>Lacrimispora</taxon>
    </lineage>
</organism>
<dbReference type="GO" id="GO:0016491">
    <property type="term" value="F:oxidoreductase activity"/>
    <property type="evidence" value="ECO:0007669"/>
    <property type="project" value="InterPro"/>
</dbReference>
<dbReference type="EMBL" id="MCIA01000034">
    <property type="protein sequence ID" value="RKD28643.1"/>
    <property type="molecule type" value="Genomic_DNA"/>
</dbReference>